<organism evidence="6 7">
    <name type="scientific">Maritalea mobilis</name>
    <dbReference type="NCBI Taxonomy" id="483324"/>
    <lineage>
        <taxon>Bacteria</taxon>
        <taxon>Pseudomonadati</taxon>
        <taxon>Pseudomonadota</taxon>
        <taxon>Alphaproteobacteria</taxon>
        <taxon>Hyphomicrobiales</taxon>
        <taxon>Devosiaceae</taxon>
        <taxon>Maritalea</taxon>
    </lineage>
</organism>
<dbReference type="GO" id="GO:0016846">
    <property type="term" value="F:carbon-sulfur lyase activity"/>
    <property type="evidence" value="ECO:0007669"/>
    <property type="project" value="InterPro"/>
</dbReference>
<dbReference type="PANTHER" id="PTHR33337:SF40">
    <property type="entry name" value="CENP-V_GFA DOMAIN-CONTAINING PROTEIN-RELATED"/>
    <property type="match status" value="1"/>
</dbReference>
<dbReference type="Pfam" id="PF04828">
    <property type="entry name" value="GFA"/>
    <property type="match status" value="1"/>
</dbReference>
<keyword evidence="4" id="KW-0456">Lyase</keyword>
<keyword evidence="7" id="KW-1185">Reference proteome</keyword>
<proteinExistence type="inferred from homology"/>
<dbReference type="AlphaFoldDB" id="A0A4R6VRJ7"/>
<dbReference type="PROSITE" id="PS51891">
    <property type="entry name" value="CENP_V_GFA"/>
    <property type="match status" value="1"/>
</dbReference>
<keyword evidence="3" id="KW-0862">Zinc</keyword>
<dbReference type="Gene3D" id="3.90.1590.10">
    <property type="entry name" value="glutathione-dependent formaldehyde- activating enzyme (gfa)"/>
    <property type="match status" value="1"/>
</dbReference>
<dbReference type="GO" id="GO:0046872">
    <property type="term" value="F:metal ion binding"/>
    <property type="evidence" value="ECO:0007669"/>
    <property type="project" value="UniProtKB-KW"/>
</dbReference>
<dbReference type="Proteomes" id="UP000295391">
    <property type="component" value="Unassembled WGS sequence"/>
</dbReference>
<comment type="similarity">
    <text evidence="1">Belongs to the Gfa family.</text>
</comment>
<protein>
    <recommendedName>
        <fullName evidence="5">CENP-V/GFA domain-containing protein</fullName>
    </recommendedName>
</protein>
<evidence type="ECO:0000256" key="1">
    <source>
        <dbReference type="ARBA" id="ARBA00005495"/>
    </source>
</evidence>
<evidence type="ECO:0000259" key="5">
    <source>
        <dbReference type="PROSITE" id="PS51891"/>
    </source>
</evidence>
<dbReference type="PANTHER" id="PTHR33337">
    <property type="entry name" value="GFA DOMAIN-CONTAINING PROTEIN"/>
    <property type="match status" value="1"/>
</dbReference>
<sequence>MEAKDIRAECACGQAKLVLSGPPKTVMLCACRDCQKSTGSDHSTLGMWADAQITFIGDSVFYAKEAESGATIARHRCPNCGTPLFGISSRLAGHQLIPLGLLGEQANQFAPKSMIFARSKYEWDHTSDGLAQYTTYRDS</sequence>
<accession>A0A4R6VRJ7</accession>
<evidence type="ECO:0000256" key="2">
    <source>
        <dbReference type="ARBA" id="ARBA00022723"/>
    </source>
</evidence>
<keyword evidence="2" id="KW-0479">Metal-binding</keyword>
<dbReference type="RefSeq" id="WP_133571322.1">
    <property type="nucleotide sequence ID" value="NZ_SNYR01000001.1"/>
</dbReference>
<dbReference type="InterPro" id="IPR011057">
    <property type="entry name" value="Mss4-like_sf"/>
</dbReference>
<dbReference type="EMBL" id="SNYR01000001">
    <property type="protein sequence ID" value="TDQ66639.1"/>
    <property type="molecule type" value="Genomic_DNA"/>
</dbReference>
<dbReference type="InterPro" id="IPR006913">
    <property type="entry name" value="CENP-V/GFA"/>
</dbReference>
<dbReference type="OrthoDB" id="9807246at2"/>
<dbReference type="SUPFAM" id="SSF51316">
    <property type="entry name" value="Mss4-like"/>
    <property type="match status" value="1"/>
</dbReference>
<evidence type="ECO:0000313" key="6">
    <source>
        <dbReference type="EMBL" id="TDQ66639.1"/>
    </source>
</evidence>
<gene>
    <name evidence="6" type="ORF">ATL17_0642</name>
</gene>
<name>A0A4R6VRJ7_9HYPH</name>
<reference evidence="6 7" key="1">
    <citation type="submission" date="2019-03" db="EMBL/GenBank/DDBJ databases">
        <title>Genomic Encyclopedia of Type Strains, Phase III (KMG-III): the genomes of soil and plant-associated and newly described type strains.</title>
        <authorList>
            <person name="Whitman W."/>
        </authorList>
    </citation>
    <scope>NUCLEOTIDE SEQUENCE [LARGE SCALE GENOMIC DNA]</scope>
    <source>
        <strain evidence="6 7">CGMCC 1.7002</strain>
    </source>
</reference>
<evidence type="ECO:0000256" key="3">
    <source>
        <dbReference type="ARBA" id="ARBA00022833"/>
    </source>
</evidence>
<feature type="domain" description="CENP-V/GFA" evidence="5">
    <location>
        <begin position="6"/>
        <end position="124"/>
    </location>
</feature>
<evidence type="ECO:0000313" key="7">
    <source>
        <dbReference type="Proteomes" id="UP000295391"/>
    </source>
</evidence>
<evidence type="ECO:0000256" key="4">
    <source>
        <dbReference type="ARBA" id="ARBA00023239"/>
    </source>
</evidence>
<comment type="caution">
    <text evidence="6">The sequence shown here is derived from an EMBL/GenBank/DDBJ whole genome shotgun (WGS) entry which is preliminary data.</text>
</comment>